<reference evidence="1" key="2">
    <citation type="journal article" date="2024" name="Plant">
        <title>Genomic evolution and insights into agronomic trait innovations of Sesamum species.</title>
        <authorList>
            <person name="Miao H."/>
            <person name="Wang L."/>
            <person name="Qu L."/>
            <person name="Liu H."/>
            <person name="Sun Y."/>
            <person name="Le M."/>
            <person name="Wang Q."/>
            <person name="Wei S."/>
            <person name="Zheng Y."/>
            <person name="Lin W."/>
            <person name="Duan Y."/>
            <person name="Cao H."/>
            <person name="Xiong S."/>
            <person name="Wang X."/>
            <person name="Wei L."/>
            <person name="Li C."/>
            <person name="Ma Q."/>
            <person name="Ju M."/>
            <person name="Zhao R."/>
            <person name="Li G."/>
            <person name="Mu C."/>
            <person name="Tian Q."/>
            <person name="Mei H."/>
            <person name="Zhang T."/>
            <person name="Gao T."/>
            <person name="Zhang H."/>
        </authorList>
    </citation>
    <scope>NUCLEOTIDE SEQUENCE</scope>
    <source>
        <strain evidence="1">G02</strain>
    </source>
</reference>
<protein>
    <submittedName>
        <fullName evidence="1">Uncharacterized protein</fullName>
    </submittedName>
</protein>
<name>A0AAW2IT80_SESRA</name>
<dbReference type="CDD" id="cd09272">
    <property type="entry name" value="RNase_HI_RT_Ty1"/>
    <property type="match status" value="1"/>
</dbReference>
<comment type="caution">
    <text evidence="1">The sequence shown here is derived from an EMBL/GenBank/DDBJ whole genome shotgun (WGS) entry which is preliminary data.</text>
</comment>
<dbReference type="EMBL" id="JACGWJ010001019">
    <property type="protein sequence ID" value="KAL0285674.1"/>
    <property type="molecule type" value="Genomic_DNA"/>
</dbReference>
<reference evidence="1" key="1">
    <citation type="submission" date="2020-06" db="EMBL/GenBank/DDBJ databases">
        <authorList>
            <person name="Li T."/>
            <person name="Hu X."/>
            <person name="Zhang T."/>
            <person name="Song X."/>
            <person name="Zhang H."/>
            <person name="Dai N."/>
            <person name="Sheng W."/>
            <person name="Hou X."/>
            <person name="Wei L."/>
        </authorList>
    </citation>
    <scope>NUCLEOTIDE SEQUENCE</scope>
    <source>
        <strain evidence="1">G02</strain>
        <tissue evidence="1">Leaf</tissue>
    </source>
</reference>
<accession>A0AAW2IT80</accession>
<dbReference type="PANTHER" id="PTHR11439:SF496">
    <property type="entry name" value="RNA-DIRECTED DNA POLYMERASE"/>
    <property type="match status" value="1"/>
</dbReference>
<evidence type="ECO:0000313" key="1">
    <source>
        <dbReference type="EMBL" id="KAL0285674.1"/>
    </source>
</evidence>
<dbReference type="AlphaFoldDB" id="A0AAW2IT80"/>
<dbReference type="PANTHER" id="PTHR11439">
    <property type="entry name" value="GAG-POL-RELATED RETROTRANSPOSON"/>
    <property type="match status" value="1"/>
</dbReference>
<sequence length="126" mass="13996">MFLIYDSGELILEGYSYASFQSDNNDAKFQSNFLFKLNGGVVARKSSKQATTVDSTTEAEYIAASKAAKEAIWMKNYIQESAVVPSIVEPVVIFCDNNGTIVQAKESRSHIIPNTFLDATISLERW</sequence>
<gene>
    <name evidence="1" type="ORF">Sradi_7168300</name>
</gene>
<organism evidence="1">
    <name type="scientific">Sesamum radiatum</name>
    <name type="common">Black benniseed</name>
    <dbReference type="NCBI Taxonomy" id="300843"/>
    <lineage>
        <taxon>Eukaryota</taxon>
        <taxon>Viridiplantae</taxon>
        <taxon>Streptophyta</taxon>
        <taxon>Embryophyta</taxon>
        <taxon>Tracheophyta</taxon>
        <taxon>Spermatophyta</taxon>
        <taxon>Magnoliopsida</taxon>
        <taxon>eudicotyledons</taxon>
        <taxon>Gunneridae</taxon>
        <taxon>Pentapetalae</taxon>
        <taxon>asterids</taxon>
        <taxon>lamiids</taxon>
        <taxon>Lamiales</taxon>
        <taxon>Pedaliaceae</taxon>
        <taxon>Sesamum</taxon>
    </lineage>
</organism>
<proteinExistence type="predicted"/>